<comment type="similarity">
    <text evidence="2">Belongs to the bacterial solute-binding protein 2 family.</text>
</comment>
<feature type="chain" id="PRO_5046702043" evidence="4">
    <location>
        <begin position="25"/>
        <end position="331"/>
    </location>
</feature>
<dbReference type="EMBL" id="JAKZBV010000003">
    <property type="protein sequence ID" value="MCH6472563.1"/>
    <property type="molecule type" value="Genomic_DNA"/>
</dbReference>
<dbReference type="PANTHER" id="PTHR46847">
    <property type="entry name" value="D-ALLOSE-BINDING PERIPLASMIC PROTEIN-RELATED"/>
    <property type="match status" value="1"/>
</dbReference>
<dbReference type="InterPro" id="IPR028082">
    <property type="entry name" value="Peripla_BP_I"/>
</dbReference>
<keyword evidence="3 4" id="KW-0732">Signal</keyword>
<evidence type="ECO:0000259" key="5">
    <source>
        <dbReference type="Pfam" id="PF13407"/>
    </source>
</evidence>
<keyword evidence="7" id="KW-1185">Reference proteome</keyword>
<dbReference type="InterPro" id="IPR025997">
    <property type="entry name" value="SBP_2_dom"/>
</dbReference>
<organism evidence="6 7">
    <name type="scientific">Sinomonas terrae</name>
    <dbReference type="NCBI Taxonomy" id="2908838"/>
    <lineage>
        <taxon>Bacteria</taxon>
        <taxon>Bacillati</taxon>
        <taxon>Actinomycetota</taxon>
        <taxon>Actinomycetes</taxon>
        <taxon>Micrococcales</taxon>
        <taxon>Micrococcaceae</taxon>
        <taxon>Sinomonas</taxon>
    </lineage>
</organism>
<gene>
    <name evidence="6" type="ORF">L0M17_21820</name>
</gene>
<comment type="subcellular location">
    <subcellularLocation>
        <location evidence="1">Cell envelope</location>
    </subcellularLocation>
</comment>
<dbReference type="Proteomes" id="UP001202922">
    <property type="component" value="Unassembled WGS sequence"/>
</dbReference>
<evidence type="ECO:0000256" key="1">
    <source>
        <dbReference type="ARBA" id="ARBA00004196"/>
    </source>
</evidence>
<evidence type="ECO:0000313" key="7">
    <source>
        <dbReference type="Proteomes" id="UP001202922"/>
    </source>
</evidence>
<reference evidence="6 7" key="1">
    <citation type="submission" date="2022-03" db="EMBL/GenBank/DDBJ databases">
        <title>Sinomonas sp. isolated from a soil.</title>
        <authorList>
            <person name="Han J."/>
            <person name="Kim D.-U."/>
        </authorList>
    </citation>
    <scope>NUCLEOTIDE SEQUENCE [LARGE SCALE GENOMIC DNA]</scope>
    <source>
        <strain evidence="6 7">5-5</strain>
    </source>
</reference>
<dbReference type="SUPFAM" id="SSF53822">
    <property type="entry name" value="Periplasmic binding protein-like I"/>
    <property type="match status" value="1"/>
</dbReference>
<name>A0ABS9U776_9MICC</name>
<evidence type="ECO:0000256" key="4">
    <source>
        <dbReference type="SAM" id="SignalP"/>
    </source>
</evidence>
<feature type="domain" description="Periplasmic binding protein" evidence="5">
    <location>
        <begin position="41"/>
        <end position="294"/>
    </location>
</feature>
<feature type="signal peptide" evidence="4">
    <location>
        <begin position="1"/>
        <end position="24"/>
    </location>
</feature>
<evidence type="ECO:0000256" key="3">
    <source>
        <dbReference type="ARBA" id="ARBA00022729"/>
    </source>
</evidence>
<accession>A0ABS9U776</accession>
<dbReference type="Gene3D" id="3.40.50.2300">
    <property type="match status" value="2"/>
</dbReference>
<proteinExistence type="inferred from homology"/>
<comment type="caution">
    <text evidence="6">The sequence shown here is derived from an EMBL/GenBank/DDBJ whole genome shotgun (WGS) entry which is preliminary data.</text>
</comment>
<evidence type="ECO:0000256" key="2">
    <source>
        <dbReference type="ARBA" id="ARBA00007639"/>
    </source>
</evidence>
<sequence>MTSRMPVRLGCAAFAAGLAVLSLAACGQDSGGSSSGGKKVIGVSVADQKSLFYVAEVDGIKDEAKKQGYDVDVTSANNDSTAQVKQVNDLLTKQVGALIFTPQDSTSAAAGVRAANNANVPVVAVDERPDPGQGKLATYIATDSVKAAYNLCTWMFKQIGDQGDIAILHGVLGSTAEIQRTQGCQKALKENPGIKVVAEATANWDETQAFSATQNILTAHPEIKAVFGESDAMGLGAAKAAKAAGKSIFSVGIDGFPSMFDAIAQGLTQGTEAQQPYKMGQMAVDNAIALMNGKGSSIPAVQYQDTVLVNKDNVAQYKDDPFYGPNAQSMK</sequence>
<protein>
    <submittedName>
        <fullName evidence="6">Substrate-binding domain-containing protein</fullName>
    </submittedName>
</protein>
<dbReference type="PANTHER" id="PTHR46847:SF1">
    <property type="entry name" value="D-ALLOSE-BINDING PERIPLASMIC PROTEIN-RELATED"/>
    <property type="match status" value="1"/>
</dbReference>
<dbReference type="PROSITE" id="PS51257">
    <property type="entry name" value="PROKAR_LIPOPROTEIN"/>
    <property type="match status" value="1"/>
</dbReference>
<dbReference type="Pfam" id="PF13407">
    <property type="entry name" value="Peripla_BP_4"/>
    <property type="match status" value="1"/>
</dbReference>
<dbReference type="RefSeq" id="WP_241056741.1">
    <property type="nucleotide sequence ID" value="NZ_JAKZBV010000003.1"/>
</dbReference>
<evidence type="ECO:0000313" key="6">
    <source>
        <dbReference type="EMBL" id="MCH6472563.1"/>
    </source>
</evidence>